<dbReference type="AlphaFoldDB" id="H3H468"/>
<dbReference type="Gene3D" id="3.80.10.10">
    <property type="entry name" value="Ribonuclease Inhibitor"/>
    <property type="match status" value="1"/>
</dbReference>
<dbReference type="EnsemblProtists" id="Phyra85351">
    <property type="protein sequence ID" value="Phyra85351"/>
    <property type="gene ID" value="Phyra85351"/>
</dbReference>
<dbReference type="STRING" id="164328.H3H468"/>
<accession>H3H468</accession>
<dbReference type="GO" id="GO:0005737">
    <property type="term" value="C:cytoplasm"/>
    <property type="evidence" value="ECO:0000318"/>
    <property type="project" value="GO_Central"/>
</dbReference>
<evidence type="ECO:0000313" key="2">
    <source>
        <dbReference type="Proteomes" id="UP000005238"/>
    </source>
</evidence>
<proteinExistence type="predicted"/>
<dbReference type="eggNOG" id="KOG1947">
    <property type="taxonomic scope" value="Eukaryota"/>
</dbReference>
<sequence length="546" mass="62175">MNVKSIDILVLGAHVVMGKWTHLVGTYDGTILRLYVDGLLQNEVEVESVADLEIQKREAIMARTREDIADLEDEAKGACFKETDRETKLFFTSKEGRRQVKESSSKLLDEHEFRVRLSRNADANANAAGSEPLPVKKDASKVSRTDFEPVAKKQLLREKFDARWAVVAAEFKEMRARVNLKIQRQLDDQSNQDARQLRIGCLSSARRRDGKYFFHGNIAHVAYYNNKVLSRDQVNAHYVMGTRDRAHESDHLFALASSRFSRALEYAPDDKRMLEKFAENVCASLKYDLDHRYAQQVYKKKVRCGLKPFVATDNAHGIAEVLKNLPRDPVFSDLFLLCYHSLVKIQPRYFQATESQHCRLSLRQLGRLPFAFFLGSRSADSLVNIMSWYDHADDEDTIVATFADIICNVLVEFPTFYGDQLTNMLWLRDLRNPKAVVYFVLSLESSEDARSINLKDVLDVSEEDMEVIAKSNRFCTGLALARCSHLSDGTMRRIAFSCSQLEELDISYCALITDLGLAAVGKYCNRLVRLKMAHCPQLRDVGVEAV</sequence>
<dbReference type="InterPro" id="IPR013320">
    <property type="entry name" value="ConA-like_dom_sf"/>
</dbReference>
<keyword evidence="2" id="KW-1185">Reference proteome</keyword>
<name>H3H468_PHYRM</name>
<reference evidence="2" key="1">
    <citation type="journal article" date="2006" name="Science">
        <title>Phytophthora genome sequences uncover evolutionary origins and mechanisms of pathogenesis.</title>
        <authorList>
            <person name="Tyler B.M."/>
            <person name="Tripathy S."/>
            <person name="Zhang X."/>
            <person name="Dehal P."/>
            <person name="Jiang R.H."/>
            <person name="Aerts A."/>
            <person name="Arredondo F.D."/>
            <person name="Baxter L."/>
            <person name="Bensasson D."/>
            <person name="Beynon J.L."/>
            <person name="Chapman J."/>
            <person name="Damasceno C.M."/>
            <person name="Dorrance A.E."/>
            <person name="Dou D."/>
            <person name="Dickerman A.W."/>
            <person name="Dubchak I.L."/>
            <person name="Garbelotto M."/>
            <person name="Gijzen M."/>
            <person name="Gordon S.G."/>
            <person name="Govers F."/>
            <person name="Grunwald N.J."/>
            <person name="Huang W."/>
            <person name="Ivors K.L."/>
            <person name="Jones R.W."/>
            <person name="Kamoun S."/>
            <person name="Krampis K."/>
            <person name="Lamour K.H."/>
            <person name="Lee M.K."/>
            <person name="McDonald W.H."/>
            <person name="Medina M."/>
            <person name="Meijer H.J."/>
            <person name="Nordberg E.K."/>
            <person name="Maclean D.J."/>
            <person name="Ospina-Giraldo M.D."/>
            <person name="Morris P.F."/>
            <person name="Phuntumart V."/>
            <person name="Putnam N.H."/>
            <person name="Rash S."/>
            <person name="Rose J.K."/>
            <person name="Sakihama Y."/>
            <person name="Salamov A.A."/>
            <person name="Savidor A."/>
            <person name="Scheuring C.F."/>
            <person name="Smith B.M."/>
            <person name="Sobral B.W."/>
            <person name="Terry A."/>
            <person name="Torto-Alalibo T.A."/>
            <person name="Win J."/>
            <person name="Xu Z."/>
            <person name="Zhang H."/>
            <person name="Grigoriev I.V."/>
            <person name="Rokhsar D.S."/>
            <person name="Boore J.L."/>
        </authorList>
    </citation>
    <scope>NUCLEOTIDE SEQUENCE [LARGE SCALE GENOMIC DNA]</scope>
    <source>
        <strain evidence="2">Pr102</strain>
    </source>
</reference>
<dbReference type="Gene3D" id="2.60.120.200">
    <property type="match status" value="1"/>
</dbReference>
<reference evidence="1" key="2">
    <citation type="submission" date="2015-06" db="UniProtKB">
        <authorList>
            <consortium name="EnsemblProtists"/>
        </authorList>
    </citation>
    <scope>IDENTIFICATION</scope>
    <source>
        <strain evidence="1">Pr102</strain>
    </source>
</reference>
<dbReference type="VEuPathDB" id="FungiDB:KRP23_7555"/>
<dbReference type="HOGENOM" id="CLU_499333_0_0_1"/>
<organism evidence="1 2">
    <name type="scientific">Phytophthora ramorum</name>
    <name type="common">Sudden oak death agent</name>
    <dbReference type="NCBI Taxonomy" id="164328"/>
    <lineage>
        <taxon>Eukaryota</taxon>
        <taxon>Sar</taxon>
        <taxon>Stramenopiles</taxon>
        <taxon>Oomycota</taxon>
        <taxon>Peronosporomycetes</taxon>
        <taxon>Peronosporales</taxon>
        <taxon>Peronosporaceae</taxon>
        <taxon>Phytophthora</taxon>
    </lineage>
</organism>
<dbReference type="Pfam" id="PF13385">
    <property type="entry name" value="Laminin_G_3"/>
    <property type="match status" value="1"/>
</dbReference>
<evidence type="ECO:0000313" key="1">
    <source>
        <dbReference type="EnsemblProtists" id="Phyra85351"/>
    </source>
</evidence>
<dbReference type="SUPFAM" id="SSF52047">
    <property type="entry name" value="RNI-like"/>
    <property type="match status" value="1"/>
</dbReference>
<dbReference type="SMART" id="SM00367">
    <property type="entry name" value="LRR_CC"/>
    <property type="match status" value="2"/>
</dbReference>
<dbReference type="EMBL" id="DS566164">
    <property type="status" value="NOT_ANNOTATED_CDS"/>
    <property type="molecule type" value="Genomic_DNA"/>
</dbReference>
<dbReference type="Proteomes" id="UP000005238">
    <property type="component" value="Unassembled WGS sequence"/>
</dbReference>
<dbReference type="InterPro" id="IPR032675">
    <property type="entry name" value="LRR_dom_sf"/>
</dbReference>
<dbReference type="VEuPathDB" id="FungiDB:KRP22_454"/>
<dbReference type="PANTHER" id="PTHR13318">
    <property type="entry name" value="PARTNER OF PAIRED, ISOFORM B-RELATED"/>
    <property type="match status" value="1"/>
</dbReference>
<dbReference type="InParanoid" id="H3H468"/>
<dbReference type="InterPro" id="IPR006553">
    <property type="entry name" value="Leu-rich_rpt_Cys-con_subtyp"/>
</dbReference>
<dbReference type="SUPFAM" id="SSF49899">
    <property type="entry name" value="Concanavalin A-like lectins/glucanases"/>
    <property type="match status" value="1"/>
</dbReference>
<protein>
    <submittedName>
        <fullName evidence="1">Uncharacterized protein</fullName>
    </submittedName>
</protein>